<dbReference type="AlphaFoldDB" id="A0A9P3PM03"/>
<sequence>MSSQMPSLTQSIEAMSLQQPRNPTKATNAAIPDQINLPIPYRTPAAKDHRIFYGFAVSNEWLVSYCEQNAHRINGYDPTISPGSKIFLAMKLLRASSRLKNLTIEHVICNARDPSLELKGSPGGSVPVVSVCSSMRNSYERRPS</sequence>
<accession>A0A9P3PM03</accession>
<dbReference type="Proteomes" id="UP001063166">
    <property type="component" value="Unassembled WGS sequence"/>
</dbReference>
<proteinExistence type="predicted"/>
<dbReference type="EMBL" id="BRPK01000004">
    <property type="protein sequence ID" value="GLB37924.1"/>
    <property type="molecule type" value="Genomic_DNA"/>
</dbReference>
<keyword evidence="2" id="KW-1185">Reference proteome</keyword>
<dbReference type="OrthoDB" id="2962859at2759"/>
<evidence type="ECO:0000313" key="2">
    <source>
        <dbReference type="Proteomes" id="UP001063166"/>
    </source>
</evidence>
<evidence type="ECO:0000313" key="1">
    <source>
        <dbReference type="EMBL" id="GLB37924.1"/>
    </source>
</evidence>
<protein>
    <submittedName>
        <fullName evidence="1">Uncharacterized protein</fullName>
    </submittedName>
</protein>
<name>A0A9P3PM03_LYOSH</name>
<comment type="caution">
    <text evidence="1">The sequence shown here is derived from an EMBL/GenBank/DDBJ whole genome shotgun (WGS) entry which is preliminary data.</text>
</comment>
<gene>
    <name evidence="1" type="ORF">LshimejAT787_0409750</name>
</gene>
<organism evidence="1 2">
    <name type="scientific">Lyophyllum shimeji</name>
    <name type="common">Hon-shimeji</name>
    <name type="synonym">Tricholoma shimeji</name>
    <dbReference type="NCBI Taxonomy" id="47721"/>
    <lineage>
        <taxon>Eukaryota</taxon>
        <taxon>Fungi</taxon>
        <taxon>Dikarya</taxon>
        <taxon>Basidiomycota</taxon>
        <taxon>Agaricomycotina</taxon>
        <taxon>Agaricomycetes</taxon>
        <taxon>Agaricomycetidae</taxon>
        <taxon>Agaricales</taxon>
        <taxon>Tricholomatineae</taxon>
        <taxon>Lyophyllaceae</taxon>
        <taxon>Lyophyllum</taxon>
    </lineage>
</organism>
<reference evidence="1" key="1">
    <citation type="submission" date="2022-07" db="EMBL/GenBank/DDBJ databases">
        <title>The genome of Lyophyllum shimeji provides insight into the initial evolution of ectomycorrhizal fungal genome.</title>
        <authorList>
            <person name="Kobayashi Y."/>
            <person name="Shibata T."/>
            <person name="Hirakawa H."/>
            <person name="Shigenobu S."/>
            <person name="Nishiyama T."/>
            <person name="Yamada A."/>
            <person name="Hasebe M."/>
            <person name="Kawaguchi M."/>
        </authorList>
    </citation>
    <scope>NUCLEOTIDE SEQUENCE</scope>
    <source>
        <strain evidence="1">AT787</strain>
    </source>
</reference>